<evidence type="ECO:0000256" key="1">
    <source>
        <dbReference type="ARBA" id="ARBA00004514"/>
    </source>
</evidence>
<feature type="compositionally biased region" description="Polar residues" evidence="3">
    <location>
        <begin position="985"/>
        <end position="995"/>
    </location>
</feature>
<dbReference type="SMART" id="SM00222">
    <property type="entry name" value="Sec7"/>
    <property type="match status" value="1"/>
</dbReference>
<dbReference type="Pfam" id="PF20252">
    <property type="entry name" value="BIG2_C"/>
    <property type="match status" value="1"/>
</dbReference>
<dbReference type="SUPFAM" id="SSF48425">
    <property type="entry name" value="Sec7 domain"/>
    <property type="match status" value="1"/>
</dbReference>
<feature type="compositionally biased region" description="Acidic residues" evidence="3">
    <location>
        <begin position="1291"/>
        <end position="1300"/>
    </location>
</feature>
<feature type="region of interest" description="Disordered" evidence="3">
    <location>
        <begin position="1349"/>
        <end position="1633"/>
    </location>
</feature>
<dbReference type="PANTHER" id="PTHR10663:SF375">
    <property type="entry name" value="LD29171P"/>
    <property type="match status" value="1"/>
</dbReference>
<dbReference type="Gene3D" id="1.10.220.20">
    <property type="match status" value="1"/>
</dbReference>
<dbReference type="InterPro" id="IPR000904">
    <property type="entry name" value="Sec7_dom"/>
</dbReference>
<comment type="subcellular location">
    <subcellularLocation>
        <location evidence="1">Cytoplasm</location>
        <location evidence="1">Cytosol</location>
    </subcellularLocation>
</comment>
<evidence type="ECO:0000313" key="5">
    <source>
        <dbReference type="EMBL" id="CAD7699204.1"/>
    </source>
</evidence>
<feature type="region of interest" description="Disordered" evidence="3">
    <location>
        <begin position="1712"/>
        <end position="1732"/>
    </location>
</feature>
<dbReference type="GO" id="GO:0032012">
    <property type="term" value="P:regulation of ARF protein signal transduction"/>
    <property type="evidence" value="ECO:0007669"/>
    <property type="project" value="InterPro"/>
</dbReference>
<dbReference type="GO" id="GO:0005085">
    <property type="term" value="F:guanyl-nucleotide exchange factor activity"/>
    <property type="evidence" value="ECO:0007669"/>
    <property type="project" value="InterPro"/>
</dbReference>
<dbReference type="PROSITE" id="PS50190">
    <property type="entry name" value="SEC7"/>
    <property type="match status" value="1"/>
</dbReference>
<dbReference type="Proteomes" id="UP000708148">
    <property type="component" value="Unassembled WGS sequence"/>
</dbReference>
<name>A0A8S1J058_9CHLO</name>
<accession>A0A8S1J058</accession>
<dbReference type="GO" id="GO:0005829">
    <property type="term" value="C:cytosol"/>
    <property type="evidence" value="ECO:0007669"/>
    <property type="project" value="UniProtKB-SubCell"/>
</dbReference>
<dbReference type="InterPro" id="IPR046455">
    <property type="entry name" value="Sec7/BIG1-like_C"/>
</dbReference>
<dbReference type="Gene3D" id="1.10.1000.11">
    <property type="entry name" value="Arf Nucleotide-binding Site Opener,domain 2"/>
    <property type="match status" value="1"/>
</dbReference>
<feature type="compositionally biased region" description="Low complexity" evidence="3">
    <location>
        <begin position="1614"/>
        <end position="1628"/>
    </location>
</feature>
<evidence type="ECO:0000313" key="6">
    <source>
        <dbReference type="Proteomes" id="UP000708148"/>
    </source>
</evidence>
<feature type="domain" description="SEC7" evidence="4">
    <location>
        <begin position="235"/>
        <end position="427"/>
    </location>
</feature>
<feature type="region of interest" description="Disordered" evidence="3">
    <location>
        <begin position="1291"/>
        <end position="1311"/>
    </location>
</feature>
<organism evidence="5 6">
    <name type="scientific">Ostreobium quekettii</name>
    <dbReference type="NCBI Taxonomy" id="121088"/>
    <lineage>
        <taxon>Eukaryota</taxon>
        <taxon>Viridiplantae</taxon>
        <taxon>Chlorophyta</taxon>
        <taxon>core chlorophytes</taxon>
        <taxon>Ulvophyceae</taxon>
        <taxon>TCBD clade</taxon>
        <taxon>Bryopsidales</taxon>
        <taxon>Ostreobineae</taxon>
        <taxon>Ostreobiaceae</taxon>
        <taxon>Ostreobium</taxon>
    </lineage>
</organism>
<dbReference type="PANTHER" id="PTHR10663">
    <property type="entry name" value="GUANYL-NUCLEOTIDE EXCHANGE FACTOR"/>
    <property type="match status" value="1"/>
</dbReference>
<feature type="region of interest" description="Disordered" evidence="3">
    <location>
        <begin position="682"/>
        <end position="704"/>
    </location>
</feature>
<dbReference type="Pfam" id="PF09324">
    <property type="entry name" value="Sec7-like_HDS"/>
    <property type="match status" value="1"/>
</dbReference>
<dbReference type="OrthoDB" id="430364at2759"/>
<feature type="compositionally biased region" description="Basic and acidic residues" evidence="3">
    <location>
        <begin position="682"/>
        <end position="693"/>
    </location>
</feature>
<feature type="region of interest" description="Disordered" evidence="3">
    <location>
        <begin position="971"/>
        <end position="1011"/>
    </location>
</feature>
<evidence type="ECO:0000256" key="3">
    <source>
        <dbReference type="SAM" id="MobiDB-lite"/>
    </source>
</evidence>
<comment type="caution">
    <text evidence="5">The sequence shown here is derived from an EMBL/GenBank/DDBJ whole genome shotgun (WGS) entry which is preliminary data.</text>
</comment>
<dbReference type="InterPro" id="IPR023394">
    <property type="entry name" value="Sec7_C_sf"/>
</dbReference>
<protein>
    <recommendedName>
        <fullName evidence="4">SEC7 domain-containing protein</fullName>
    </recommendedName>
</protein>
<dbReference type="Pfam" id="PF01369">
    <property type="entry name" value="Sec7"/>
    <property type="match status" value="1"/>
</dbReference>
<feature type="compositionally biased region" description="Polar residues" evidence="3">
    <location>
        <begin position="1497"/>
        <end position="1507"/>
    </location>
</feature>
<feature type="compositionally biased region" description="Basic and acidic residues" evidence="3">
    <location>
        <begin position="1517"/>
        <end position="1527"/>
    </location>
</feature>
<dbReference type="CDD" id="cd00171">
    <property type="entry name" value="Sec7"/>
    <property type="match status" value="1"/>
</dbReference>
<gene>
    <name evidence="5" type="ORF">OSTQU699_LOCUS4563</name>
</gene>
<reference evidence="5" key="1">
    <citation type="submission" date="2020-12" db="EMBL/GenBank/DDBJ databases">
        <authorList>
            <person name="Iha C."/>
        </authorList>
    </citation>
    <scope>NUCLEOTIDE SEQUENCE</scope>
</reference>
<evidence type="ECO:0000256" key="2">
    <source>
        <dbReference type="ARBA" id="ARBA00022490"/>
    </source>
</evidence>
<feature type="compositionally biased region" description="Pro residues" evidence="3">
    <location>
        <begin position="997"/>
        <end position="1009"/>
    </location>
</feature>
<proteinExistence type="predicted"/>
<keyword evidence="6" id="KW-1185">Reference proteome</keyword>
<sequence>MASVVPVSGAAQSYVRQGKLLALEQLVKVFENVSHRWDNVRPDYCDQLRRPLCMVLLRNCSTSEVKGFQYAVRLYISIILQRQLRLWMKAELGAFYPLLLLRPIEAGPLEPAILTVVLTALKRLCKEPQMQVDLYINFDCDMHSINLYERTAKALSQLAEFGDPSAAPGQSALVRDAAAACALAMVASLDAWSGPIRDAVEMERLNMEPERAASLDASLSNSGSLKLPDTSEVHHFGAAKAAKNQASVGIELFNRHPIKGIASLVAAGIVQNKPADIARFIRKNRDQLDETQMGEYLGHHDEMPIAVMHAYIDGEQYKSLTIDMALRKLLAGFRLPGEAQKIDRIMEKFAARYVQENPNKFETADDAYMLAFATIMLTTDAHNPMADKKLTKEVFLSMNRKEVEGQGSVLFLPEEELEGIYDRIVANEIDTRNSKPSKKRQAEVAAVHKRLAAAIGLTQLSMPFRSSTLCDRNNAAQVQQLRLIEETKRVVASGVKRGDVWYTGSHAEHASPMLEAVGPHLLRSVASALASAGDRDAAIRAVKALVMCIRLAAMFSLDVLCGQFVGAIAQATGVQSKTALQQANPHCQVLALRALVNLGTNEEAGLLGSSWTIILRTLSSVEALVSEMRRSPQGFQDAPFKGFKLGKLELDFSGLDWQKSGSSGSHTIGRFLSGLGFGTEKGKSGADRSKQEKGGYGFATSRGHSRSHSIGTAVRMWADGEGGAETDHVYVASSTLNGDAVLVFTRALCAVSQEELNPEDDTAPRVFSLRKLVECAYYNLGRIRLVWGRLWAIISAHLVGAACHPDQTVAMYAVDSMRQLVGKLLSRSELAHFTHQGEALRPFVMVEKHCSSVAVRELTVQCVDQAMNTHSKRLGSGWAVGMELLVCAAEDPAPSVLRQVLDTVESVVRRHWGWWGKGYDVIAECITAAAAASRNPYHTDCSLDAIRLLRTCGEELARPVLADGGSPVTRASSAEMNGFPDDNVDSFSRSNSAPSPTLEPPTSPCPHPPQGFSNPSAAWKRLFAALVDVITHDSRRRCADLAAEVLFGFIDGGMSNGWGLDTWQAFFRDAVCGMFDMNEDRYSIPGGIDRLLSFSSKYLPNLWLVVSCQYAKIGPLLLPLCLDLFIGWMAQSLQTVAVEGVALLQSVIDCLALALDPAGWSVVVASLKEAWRRCVCYGYPREVPKEATADAQAPFMAWLEGPEGPMALPALRSRCHVLVLYQRLVHSVFQHHGHSLPPGLQLDLLDVLLESVQQATTANRDTVFLQLMGEYITMQGAKSLLSQMQLAGLSSDEELDDPGEEPVPGRMEDWHRAPGRGEIEQEMKADAAEGLGSPSEQAQEAATAVEDVAPGPIDAGGDRQADASNQEADAENGGPKADGSNREADAEADGLQASGSSQEANAEEGGPKVSGSNLNADAGADDRQADGGNQQADAEAGDPKADGSNQEADAKASDRRADGSNQEVDSGVGDRQADSSNQEAGARANDRLADAKYQQADAASNKETSGYTDGAQALSRDGGHEEHEAEAVRSPTAADQLHAPQPAAPEGSGAHGVVDDMEDEVPARDEVGPGPGVAPMKGPPQLGRRTISASRSDALQRAGPASGGITIQPMPDDSLGSSTTEGSSVTEGPASDDWWAGLPELCMRMPEGGESVFRGLLRLEAEGGTLAIRALQDCVMRRSKEDAEDSAAPAAEARLLALCQRLIMQAAKEAAHMRETLTPEDPESPPPPPKHQWEQAMRAPLVAKALETYRTVQSEQFLAQLKELFPELACLVCSRQMSIRRSLGALFSDQLPGFLFREDR</sequence>
<feature type="compositionally biased region" description="Basic and acidic residues" evidence="3">
    <location>
        <begin position="1448"/>
        <end position="1458"/>
    </location>
</feature>
<dbReference type="GO" id="GO:0005802">
    <property type="term" value="C:trans-Golgi network"/>
    <property type="evidence" value="ECO:0007669"/>
    <property type="project" value="TreeGrafter"/>
</dbReference>
<dbReference type="InterPro" id="IPR032691">
    <property type="entry name" value="Mon2/Sec7/BIG1-like_HUS"/>
</dbReference>
<dbReference type="Pfam" id="PF12783">
    <property type="entry name" value="Sec7-like_HUS"/>
    <property type="match status" value="1"/>
</dbReference>
<dbReference type="InterPro" id="IPR015403">
    <property type="entry name" value="Mon2/Sec7/BIG1-like_HDS"/>
</dbReference>
<dbReference type="InterPro" id="IPR035999">
    <property type="entry name" value="Sec7_dom_sf"/>
</dbReference>
<keyword evidence="2" id="KW-0963">Cytoplasm</keyword>
<evidence type="ECO:0000259" key="4">
    <source>
        <dbReference type="PROSITE" id="PS50190"/>
    </source>
</evidence>
<dbReference type="EMBL" id="CAJHUC010000971">
    <property type="protein sequence ID" value="CAD7699204.1"/>
    <property type="molecule type" value="Genomic_DNA"/>
</dbReference>